<accession>A0A108ESX4</accession>
<comment type="caution">
    <text evidence="1">The sequence shown here is derived from an EMBL/GenBank/DDBJ whole genome shotgun (WGS) entry which is preliminary data.</text>
</comment>
<proteinExistence type="predicted"/>
<evidence type="ECO:0000313" key="1">
    <source>
        <dbReference type="EMBL" id="KWN16836.1"/>
    </source>
</evidence>
<organism evidence="1 2">
    <name type="scientific">Burkholderia territorii</name>
    <dbReference type="NCBI Taxonomy" id="1503055"/>
    <lineage>
        <taxon>Bacteria</taxon>
        <taxon>Pseudomonadati</taxon>
        <taxon>Pseudomonadota</taxon>
        <taxon>Betaproteobacteria</taxon>
        <taxon>Burkholderiales</taxon>
        <taxon>Burkholderiaceae</taxon>
        <taxon>Burkholderia</taxon>
        <taxon>Burkholderia cepacia complex</taxon>
    </lineage>
</organism>
<evidence type="ECO:0008006" key="3">
    <source>
        <dbReference type="Google" id="ProtNLM"/>
    </source>
</evidence>
<sequence length="139" mass="15781">MDPIRARALSLEHHLALVALRTGQPSVDIIARLFNAIGAARFLHEAAHGQETPEQSRFEQAWRVLLECSNRMREGRPAAMNEADLVDLQKLVLLHDEQMATTPVHQLLAARHRLGHWLDQVAQFDWPSDDPATPIERCR</sequence>
<name>A0A108ESX4_9BURK</name>
<dbReference type="AlphaFoldDB" id="A0A108ESX4"/>
<dbReference type="Proteomes" id="UP000068016">
    <property type="component" value="Unassembled WGS sequence"/>
</dbReference>
<protein>
    <recommendedName>
        <fullName evidence="3">Fis family transcriptional regulator</fullName>
    </recommendedName>
</protein>
<evidence type="ECO:0000313" key="2">
    <source>
        <dbReference type="Proteomes" id="UP000068016"/>
    </source>
</evidence>
<reference evidence="1 2" key="1">
    <citation type="submission" date="2015-11" db="EMBL/GenBank/DDBJ databases">
        <title>Expanding the genomic diversity of Burkholderia species for the development of highly accurate diagnostics.</title>
        <authorList>
            <person name="Sahl J."/>
            <person name="Keim P."/>
            <person name="Wagner D."/>
        </authorList>
    </citation>
    <scope>NUCLEOTIDE SEQUENCE [LARGE SCALE GENOMIC DNA]</scope>
    <source>
        <strain evidence="1 2">MSMB793WGS</strain>
    </source>
</reference>
<gene>
    <name evidence="1" type="ORF">WT83_14115</name>
</gene>
<dbReference type="EMBL" id="LPLZ01000040">
    <property type="protein sequence ID" value="KWN16836.1"/>
    <property type="molecule type" value="Genomic_DNA"/>
</dbReference>